<reference evidence="1 2" key="1">
    <citation type="journal article" date="2021" name="Hortic Res">
        <title>Chromosome-scale assembly of the Dendrobium chrysotoxum genome enhances the understanding of orchid evolution.</title>
        <authorList>
            <person name="Zhang Y."/>
            <person name="Zhang G.Q."/>
            <person name="Zhang D."/>
            <person name="Liu X.D."/>
            <person name="Xu X.Y."/>
            <person name="Sun W.H."/>
            <person name="Yu X."/>
            <person name="Zhu X."/>
            <person name="Wang Z.W."/>
            <person name="Zhao X."/>
            <person name="Zhong W.Y."/>
            <person name="Chen H."/>
            <person name="Yin W.L."/>
            <person name="Huang T."/>
            <person name="Niu S.C."/>
            <person name="Liu Z.J."/>
        </authorList>
    </citation>
    <scope>NUCLEOTIDE SEQUENCE [LARGE SCALE GENOMIC DNA]</scope>
    <source>
        <strain evidence="1">Lindl</strain>
    </source>
</reference>
<sequence>MEGNPRNAVALGEGGGPRVEDVGDYAVGAVGEEEAFKVRFEAAEGGEEFGSDIWDGMAGEIFGELDRFVGGEGDG</sequence>
<gene>
    <name evidence="1" type="ORF">IEQ34_004420</name>
</gene>
<evidence type="ECO:0000313" key="2">
    <source>
        <dbReference type="Proteomes" id="UP000775213"/>
    </source>
</evidence>
<accession>A0AAV7HFU0</accession>
<proteinExistence type="predicted"/>
<evidence type="ECO:0000313" key="1">
    <source>
        <dbReference type="EMBL" id="KAH0467182.1"/>
    </source>
</evidence>
<dbReference type="AlphaFoldDB" id="A0AAV7HFU0"/>
<name>A0AAV7HFU0_DENCH</name>
<keyword evidence="2" id="KW-1185">Reference proteome</keyword>
<comment type="caution">
    <text evidence="1">The sequence shown here is derived from an EMBL/GenBank/DDBJ whole genome shotgun (WGS) entry which is preliminary data.</text>
</comment>
<protein>
    <submittedName>
        <fullName evidence="1">Uncharacterized protein</fullName>
    </submittedName>
</protein>
<organism evidence="1 2">
    <name type="scientific">Dendrobium chrysotoxum</name>
    <name type="common">Orchid</name>
    <dbReference type="NCBI Taxonomy" id="161865"/>
    <lineage>
        <taxon>Eukaryota</taxon>
        <taxon>Viridiplantae</taxon>
        <taxon>Streptophyta</taxon>
        <taxon>Embryophyta</taxon>
        <taxon>Tracheophyta</taxon>
        <taxon>Spermatophyta</taxon>
        <taxon>Magnoliopsida</taxon>
        <taxon>Liliopsida</taxon>
        <taxon>Asparagales</taxon>
        <taxon>Orchidaceae</taxon>
        <taxon>Epidendroideae</taxon>
        <taxon>Malaxideae</taxon>
        <taxon>Dendrobiinae</taxon>
        <taxon>Dendrobium</taxon>
    </lineage>
</organism>
<dbReference type="EMBL" id="JAGFBR010000005">
    <property type="protein sequence ID" value="KAH0467182.1"/>
    <property type="molecule type" value="Genomic_DNA"/>
</dbReference>
<dbReference type="Proteomes" id="UP000775213">
    <property type="component" value="Unassembled WGS sequence"/>
</dbReference>